<accession>A0A4P7LI72</accession>
<keyword evidence="1" id="KW-0614">Plasmid</keyword>
<dbReference type="EMBL" id="CP038636">
    <property type="protein sequence ID" value="QBY55495.1"/>
    <property type="molecule type" value="Genomic_DNA"/>
</dbReference>
<gene>
    <name evidence="1" type="ORF">E0W60_31205</name>
</gene>
<organism evidence="1 2">
    <name type="scientific">Cupriavidus oxalaticus</name>
    <dbReference type="NCBI Taxonomy" id="96344"/>
    <lineage>
        <taxon>Bacteria</taxon>
        <taxon>Pseudomonadati</taxon>
        <taxon>Pseudomonadota</taxon>
        <taxon>Betaproteobacteria</taxon>
        <taxon>Burkholderiales</taxon>
        <taxon>Burkholderiaceae</taxon>
        <taxon>Cupriavidus</taxon>
    </lineage>
</organism>
<dbReference type="OrthoDB" id="10020634at2"/>
<geneLocation type="plasmid" evidence="1">
    <name>unnamed1</name>
</geneLocation>
<proteinExistence type="predicted"/>
<dbReference type="RefSeq" id="WP_135706736.1">
    <property type="nucleotide sequence ID" value="NZ_CP038636.1"/>
</dbReference>
<name>A0A4P7LI72_9BURK</name>
<dbReference type="AlphaFoldDB" id="A0A4P7LI72"/>
<dbReference type="Proteomes" id="UP000295294">
    <property type="component" value="Plasmid unnamed1"/>
</dbReference>
<evidence type="ECO:0000313" key="2">
    <source>
        <dbReference type="Proteomes" id="UP000295294"/>
    </source>
</evidence>
<reference evidence="1 2" key="1">
    <citation type="submission" date="2019-03" db="EMBL/GenBank/DDBJ databases">
        <title>Efficiently degradation of phenoxyalkanoic acid herbicides by Cupriavidus oxalaticus strain X32.</title>
        <authorList>
            <person name="Sheng X."/>
        </authorList>
    </citation>
    <scope>NUCLEOTIDE SEQUENCE [LARGE SCALE GENOMIC DNA]</scope>
    <source>
        <strain evidence="1 2">X32</strain>
        <plasmid evidence="1 2">unnamed1</plasmid>
    </source>
</reference>
<evidence type="ECO:0000313" key="1">
    <source>
        <dbReference type="EMBL" id="QBY55495.1"/>
    </source>
</evidence>
<sequence>MSGTRDFFDRKYHAIAETLRSLEVLGTSIRSVVVLLVAHLYATAAVGGPSAGSLADPSIYQHHPDSVLALGRGFTPNDITVPKIPCLLDPVEVRLDPGARKTEYRMFLAESDYAIDQAMSFESKVSATSLGGPSGSASLGFSQTSKFDGSHRRVVIWLYSDYGRAGLKAPVKLTDEARALLPDPVAFEKSCGTRVVLQDTRMSWIAVLVEVDTASSLLNSDFHGSASGGTGNASPLNASAEASFRQVANISNKQGRLQMNITSSGGSGHAGLSDVIKAAKASPDVITQLLDGIAQYNGTFGVTTAVPVRYSVANFKDTFAPAGSEVPPWADESEQALRNIAQRYRANMEILGYAEQYRDDRTNSPFNGVIGGFDDKKFLGDLIDEVKREQSALKQAWTFCKIGQPQGYLLIGPGQKKEIPPCNIPARSSGFLDAFDVSKFARPSVDYSIAYRDKDGNIKTLSDPAVRSVLKAQPDKRLTVATGLEPAVGTALGISSSVDGAFMTSKAYYFIDQEGKEEQISQEGYARTIGMWWEYGSSAGMETKLLDYLQKLRPTGDGVVYTKVNTRFNTTFSIPLFKVSWGGGKIVPEYILTYDK</sequence>
<protein>
    <submittedName>
        <fullName evidence="1">Uncharacterized protein</fullName>
    </submittedName>
</protein>
<dbReference type="KEGG" id="cox:E0W60_31205"/>